<name>A0A2V4A4M9_9BACT</name>
<feature type="non-terminal residue" evidence="1">
    <location>
        <position position="255"/>
    </location>
</feature>
<reference evidence="1 2" key="1">
    <citation type="submission" date="2018-05" db="EMBL/GenBank/DDBJ databases">
        <title>Marinifilum breve JC075T sp. nov., a marine bacterium isolated from Yongle Blue Hole in the South China Sea.</title>
        <authorList>
            <person name="Fu T."/>
        </authorList>
    </citation>
    <scope>NUCLEOTIDE SEQUENCE [LARGE SCALE GENOMIC DNA]</scope>
    <source>
        <strain evidence="1 2">JC075</strain>
    </source>
</reference>
<dbReference type="EMBL" id="QFLI01000022">
    <property type="protein sequence ID" value="PXX95008.1"/>
    <property type="molecule type" value="Genomic_DNA"/>
</dbReference>
<evidence type="ECO:0000313" key="2">
    <source>
        <dbReference type="Proteomes" id="UP000248079"/>
    </source>
</evidence>
<dbReference type="RefSeq" id="WP_207784732.1">
    <property type="nucleotide sequence ID" value="NZ_QFLI01000022.1"/>
</dbReference>
<gene>
    <name evidence="1" type="ORF">DF185_22790</name>
</gene>
<evidence type="ECO:0000313" key="1">
    <source>
        <dbReference type="EMBL" id="PXX95008.1"/>
    </source>
</evidence>
<organism evidence="1 2">
    <name type="scientific">Marinifilum breve</name>
    <dbReference type="NCBI Taxonomy" id="2184082"/>
    <lineage>
        <taxon>Bacteria</taxon>
        <taxon>Pseudomonadati</taxon>
        <taxon>Bacteroidota</taxon>
        <taxon>Bacteroidia</taxon>
        <taxon>Marinilabiliales</taxon>
        <taxon>Marinifilaceae</taxon>
    </lineage>
</organism>
<dbReference type="AlphaFoldDB" id="A0A2V4A4M9"/>
<dbReference type="Proteomes" id="UP000248079">
    <property type="component" value="Unassembled WGS sequence"/>
</dbReference>
<keyword evidence="2" id="KW-1185">Reference proteome</keyword>
<accession>A0A2V4A4M9</accession>
<sequence>MKKIILIILLFQFNFLGYSQEDYKFDPGYRAPDNTTHYYKFAILPPSTSSTGEMLTVKLIGGSFFSDRKKIEIMYFGNRSGFRVFTPQKYGANWDYVRIEAYQEISGSVSIYFVMDSSYSHGKIIASTSGISSNNILKANPQKTTDIPVGAMVFSSTREVGAIQAFSNGNVGIGTTTTGTHKLAVNGTIGAREIKVETDSWSDFVFEEDYQLKDLKEVESFIEENKHLPDIPSEKEVLENGIAVGEMNAKLLQKI</sequence>
<comment type="caution">
    <text evidence="1">The sequence shown here is derived from an EMBL/GenBank/DDBJ whole genome shotgun (WGS) entry which is preliminary data.</text>
</comment>
<protein>
    <submittedName>
        <fullName evidence="1">Uncharacterized protein</fullName>
    </submittedName>
</protein>
<proteinExistence type="predicted"/>